<dbReference type="Proteomes" id="UP001500842">
    <property type="component" value="Unassembled WGS sequence"/>
</dbReference>
<evidence type="ECO:0000313" key="9">
    <source>
        <dbReference type="EMBL" id="GAA1506389.1"/>
    </source>
</evidence>
<evidence type="ECO:0000256" key="2">
    <source>
        <dbReference type="ARBA" id="ARBA00022475"/>
    </source>
</evidence>
<comment type="subcellular location">
    <subcellularLocation>
        <location evidence="1">Cell membrane</location>
        <topology evidence="1">Multi-pass membrane protein</topology>
    </subcellularLocation>
</comment>
<evidence type="ECO:0000256" key="5">
    <source>
        <dbReference type="ARBA" id="ARBA00022989"/>
    </source>
</evidence>
<accession>A0ABN1ZX34</accession>
<feature type="transmembrane region" description="Helical" evidence="8">
    <location>
        <begin position="458"/>
        <end position="480"/>
    </location>
</feature>
<reference evidence="9 10" key="1">
    <citation type="journal article" date="2019" name="Int. J. Syst. Evol. Microbiol.">
        <title>The Global Catalogue of Microorganisms (GCM) 10K type strain sequencing project: providing services to taxonomists for standard genome sequencing and annotation.</title>
        <authorList>
            <consortium name="The Broad Institute Genomics Platform"/>
            <consortium name="The Broad Institute Genome Sequencing Center for Infectious Disease"/>
            <person name="Wu L."/>
            <person name="Ma J."/>
        </authorList>
    </citation>
    <scope>NUCLEOTIDE SEQUENCE [LARGE SCALE GENOMIC DNA]</scope>
    <source>
        <strain evidence="9 10">JCM 14942</strain>
    </source>
</reference>
<dbReference type="InterPro" id="IPR016570">
    <property type="entry name" value="UCP010361"/>
</dbReference>
<keyword evidence="4 8" id="KW-0812">Transmembrane</keyword>
<feature type="transmembrane region" description="Helical" evidence="8">
    <location>
        <begin position="429"/>
        <end position="446"/>
    </location>
</feature>
<keyword evidence="2" id="KW-1003">Cell membrane</keyword>
<feature type="transmembrane region" description="Helical" evidence="8">
    <location>
        <begin position="265"/>
        <end position="285"/>
    </location>
</feature>
<keyword evidence="5 8" id="KW-1133">Transmembrane helix</keyword>
<keyword evidence="3" id="KW-0808">Transferase</keyword>
<gene>
    <name evidence="9" type="ORF">GCM10009788_07800</name>
</gene>
<proteinExistence type="inferred from homology"/>
<evidence type="ECO:0000256" key="3">
    <source>
        <dbReference type="ARBA" id="ARBA00022679"/>
    </source>
</evidence>
<evidence type="ECO:0000256" key="1">
    <source>
        <dbReference type="ARBA" id="ARBA00004651"/>
    </source>
</evidence>
<organism evidence="9 10">
    <name type="scientific">Nocardioides humi</name>
    <dbReference type="NCBI Taxonomy" id="449461"/>
    <lineage>
        <taxon>Bacteria</taxon>
        <taxon>Bacillati</taxon>
        <taxon>Actinomycetota</taxon>
        <taxon>Actinomycetes</taxon>
        <taxon>Propionibacteriales</taxon>
        <taxon>Nocardioidaceae</taxon>
        <taxon>Nocardioides</taxon>
    </lineage>
</organism>
<comment type="caution">
    <text evidence="9">The sequence shown here is derived from an EMBL/GenBank/DDBJ whole genome shotgun (WGS) entry which is preliminary data.</text>
</comment>
<evidence type="ECO:0000313" key="10">
    <source>
        <dbReference type="Proteomes" id="UP001500842"/>
    </source>
</evidence>
<dbReference type="EMBL" id="BAAAOR010000007">
    <property type="protein sequence ID" value="GAA1506389.1"/>
    <property type="molecule type" value="Genomic_DNA"/>
</dbReference>
<dbReference type="RefSeq" id="WP_246086965.1">
    <property type="nucleotide sequence ID" value="NZ_BAAAOR010000007.1"/>
</dbReference>
<dbReference type="InterPro" id="IPR018584">
    <property type="entry name" value="GT87"/>
</dbReference>
<feature type="transmembrane region" description="Helical" evidence="8">
    <location>
        <begin position="160"/>
        <end position="181"/>
    </location>
</feature>
<comment type="similarity">
    <text evidence="7">Belongs to the glycosyltransferase 87 family.</text>
</comment>
<name>A0ABN1ZX34_9ACTN</name>
<sequence length="511" mass="56850">MTGVDQHVHPTRDDPVVTALSEVVGGPMGDRARTHRWWTSARVLLLLTAVVFAAGLVQKAPCSLAKGHDQNWVYSHMCYTDLRPLYVPRGLAENAWPYSDDEQVRARYEVMEYPAGIAYWAWGTAWVTHWLNGSPDLEERYRTPVDQLYGDPEVDDEQTIFLLVNAVGFGALALLSTWLLAGVHRTRPWDAAAFALSPTLLLTGLINWDLLPVVLVAGALWAWSRDRPVLTGVLIGLGTAAKLYPLFLLGGLLVICLRRRQPGRFVVAAVWAVAAWVIANAPAYLTGPDQWKVFWSFNADRKADLGSLWMLVDQAGNVGFSAHTINLWSWILFGGWCLGVFVIGLTAGRGVQESPLTWRFLRFLPVATGKKRQFHRLSGDSCTPVPRLAQLGYLIVVGFLLVNKVYSPQYVLWLLPLAVLARPRWRDQIVWQACEVFYFCTIWWYLGGYLAPAGGGDAGFYWVGIVVRVAGELYLAAVIVRDLYRPAHDPVAGERIAPQSVTTTRSNPVAV</sequence>
<evidence type="ECO:0000256" key="7">
    <source>
        <dbReference type="ARBA" id="ARBA00024033"/>
    </source>
</evidence>
<evidence type="ECO:0000256" key="4">
    <source>
        <dbReference type="ARBA" id="ARBA00022692"/>
    </source>
</evidence>
<keyword evidence="6 8" id="KW-0472">Membrane</keyword>
<dbReference type="Pfam" id="PF09594">
    <property type="entry name" value="GT87"/>
    <property type="match status" value="1"/>
</dbReference>
<keyword evidence="10" id="KW-1185">Reference proteome</keyword>
<feature type="transmembrane region" description="Helical" evidence="8">
    <location>
        <begin position="193"/>
        <end position="223"/>
    </location>
</feature>
<dbReference type="PIRSF" id="PIRSF010361">
    <property type="entry name" value="UCP010361"/>
    <property type="match status" value="1"/>
</dbReference>
<feature type="transmembrane region" description="Helical" evidence="8">
    <location>
        <begin position="229"/>
        <end position="253"/>
    </location>
</feature>
<feature type="transmembrane region" description="Helical" evidence="8">
    <location>
        <begin position="37"/>
        <end position="57"/>
    </location>
</feature>
<feature type="transmembrane region" description="Helical" evidence="8">
    <location>
        <begin position="327"/>
        <end position="347"/>
    </location>
</feature>
<evidence type="ECO:0000256" key="6">
    <source>
        <dbReference type="ARBA" id="ARBA00023136"/>
    </source>
</evidence>
<protein>
    <submittedName>
        <fullName evidence="9">Glycosyltransferase 87 family protein</fullName>
    </submittedName>
</protein>
<evidence type="ECO:0000256" key="8">
    <source>
        <dbReference type="SAM" id="Phobius"/>
    </source>
</evidence>